<organism evidence="2">
    <name type="scientific">Blastobotrys adeninivorans</name>
    <name type="common">Yeast</name>
    <name type="synonym">Arxula adeninivorans</name>
    <dbReference type="NCBI Taxonomy" id="409370"/>
    <lineage>
        <taxon>Eukaryota</taxon>
        <taxon>Fungi</taxon>
        <taxon>Dikarya</taxon>
        <taxon>Ascomycota</taxon>
        <taxon>Saccharomycotina</taxon>
        <taxon>Dipodascomycetes</taxon>
        <taxon>Dipodascales</taxon>
        <taxon>Trichomonascaceae</taxon>
        <taxon>Blastobotrys</taxon>
    </lineage>
</organism>
<dbReference type="GO" id="GO:0008422">
    <property type="term" value="F:beta-glucosidase activity"/>
    <property type="evidence" value="ECO:0007669"/>
    <property type="project" value="TreeGrafter"/>
</dbReference>
<dbReference type="PANTHER" id="PTHR10353:SF53">
    <property type="entry name" value="BETA-1,4-GLUCOSIDASE (EUROFUNG)"/>
    <property type="match status" value="1"/>
</dbReference>
<reference evidence="2" key="2">
    <citation type="submission" date="2014-06" db="EMBL/GenBank/DDBJ databases">
        <title>The complete genome of Blastobotrys (Arxula) adeninivorans LS3 - a yeast of biotechnological interest.</title>
        <authorList>
            <person name="Kunze G."/>
            <person name="Gaillardin C."/>
            <person name="Czernicka M."/>
            <person name="Durrens P."/>
            <person name="Martin T."/>
            <person name="Boer E."/>
            <person name="Gabaldon T."/>
            <person name="Cruz J."/>
            <person name="Talla E."/>
            <person name="Marck C."/>
            <person name="Goffeau A."/>
            <person name="Barbe V."/>
            <person name="Baret P."/>
            <person name="Baronian K."/>
            <person name="Beier S."/>
            <person name="Bleykasten C."/>
            <person name="Bode R."/>
            <person name="Casaregola S."/>
            <person name="Despons L."/>
            <person name="Fairhead C."/>
            <person name="Giersberg M."/>
            <person name="Gierski P."/>
            <person name="Hahnel U."/>
            <person name="Hartmann A."/>
            <person name="Jankowska D."/>
            <person name="Jubin C."/>
            <person name="Jung P."/>
            <person name="Lafontaine I."/>
            <person name="Leh-Louis V."/>
            <person name="Lemaire M."/>
            <person name="Marcet-Houben M."/>
            <person name="Mascher M."/>
            <person name="Morel G."/>
            <person name="Richard G.-F."/>
            <person name="Riechen J."/>
            <person name="Sacerdot C."/>
            <person name="Sarkar A."/>
            <person name="Savel G."/>
            <person name="Schacherer J."/>
            <person name="Sherman D."/>
            <person name="Straub M.-L."/>
            <person name="Stein N."/>
            <person name="Thierry A."/>
            <person name="Trautwein-Schult A."/>
            <person name="Westhof E."/>
            <person name="Worch S."/>
            <person name="Dujon B."/>
            <person name="Souciet J.-L."/>
            <person name="Wincker P."/>
            <person name="Scholz U."/>
            <person name="Neuveglise N."/>
        </authorList>
    </citation>
    <scope>NUCLEOTIDE SEQUENCE</scope>
    <source>
        <strain evidence="2">LS3</strain>
    </source>
</reference>
<dbReference type="GO" id="GO:0005975">
    <property type="term" value="P:carbohydrate metabolic process"/>
    <property type="evidence" value="ECO:0007669"/>
    <property type="project" value="InterPro"/>
</dbReference>
<proteinExistence type="inferred from homology"/>
<dbReference type="SUPFAM" id="SSF51445">
    <property type="entry name" value="(Trans)glycosidases"/>
    <property type="match status" value="1"/>
</dbReference>
<gene>
    <name evidence="2" type="ORF">GNLVRS02_ARAD1D48444g</name>
</gene>
<evidence type="ECO:0000256" key="1">
    <source>
        <dbReference type="RuleBase" id="RU003690"/>
    </source>
</evidence>
<dbReference type="PhylomeDB" id="A0A060TDK4"/>
<dbReference type="Pfam" id="PF00232">
    <property type="entry name" value="Glyco_hydro_1"/>
    <property type="match status" value="1"/>
</dbReference>
<dbReference type="InterPro" id="IPR001360">
    <property type="entry name" value="Glyco_hydro_1"/>
</dbReference>
<sequence>MWNAARESGYLANFSRGIYSTTVEPTPIPSSELVLPPSDPFTFDDKLSFPKDFMLGVAGSAGQIEGAVADEGRTPTVLEIAGSIGGASNNFVTNENYYLYKQDIARLAAMGVKYYSFSIPWSRILPFVLPGTPVNQKALDHYDDLINTVLEYGMLPAVTLNHRDVPVMFLSDRPPQNITFGGYSTGYHNKQWTEAFVNFGKIVMAHFADRVPVWVTVGEPNLAMGTAQGGKNIMLAHAQLYKFYHDDIKGQGMVGIKFGYNYGAPLSPQNQADLEAVQRYNDINLGCIMNPLLLGENYPDSWIQLWNNTGQDFRLSPEELSYVAGTMDYIGFDAYTAAVISPLEDTQACISNPSHPNWPLCVTQAEADQHGWAIGYRSNAYPYTTPSYFRESLNYVWNTFKKPILVAEVGFPEFHEADKQLQDQLFDSARSVYFRSYLNAMLEAIHYDNVHILGIHAWSFVDNWEFGDFSQHYGLQAVNLTTQQRFYKKSFFDFVDFYRQRSFQ</sequence>
<dbReference type="EMBL" id="HG937694">
    <property type="protein sequence ID" value="CDP39043.1"/>
    <property type="molecule type" value="Genomic_DNA"/>
</dbReference>
<protein>
    <submittedName>
        <fullName evidence="2">ARAD1D48444p</fullName>
    </submittedName>
</protein>
<name>A0A060TDK4_BLAAD</name>
<dbReference type="Gene3D" id="3.20.20.80">
    <property type="entry name" value="Glycosidases"/>
    <property type="match status" value="1"/>
</dbReference>
<dbReference type="PANTHER" id="PTHR10353">
    <property type="entry name" value="GLYCOSYL HYDROLASE"/>
    <property type="match status" value="1"/>
</dbReference>
<accession>A0A060TDK4</accession>
<dbReference type="AlphaFoldDB" id="A0A060TDK4"/>
<dbReference type="PRINTS" id="PR00131">
    <property type="entry name" value="GLHYDRLASE1"/>
</dbReference>
<comment type="similarity">
    <text evidence="1">Belongs to the glycosyl hydrolase 1 family.</text>
</comment>
<reference evidence="2" key="1">
    <citation type="submission" date="2014-02" db="EMBL/GenBank/DDBJ databases">
        <authorList>
            <person name="Genoscope - CEA"/>
        </authorList>
    </citation>
    <scope>NUCLEOTIDE SEQUENCE</scope>
    <source>
        <strain evidence="2">LS3</strain>
    </source>
</reference>
<dbReference type="InterPro" id="IPR017853">
    <property type="entry name" value="GH"/>
</dbReference>
<evidence type="ECO:0000313" key="2">
    <source>
        <dbReference type="EMBL" id="CDP39043.1"/>
    </source>
</evidence>